<dbReference type="Pfam" id="PF00240">
    <property type="entry name" value="ubiquitin"/>
    <property type="match status" value="1"/>
</dbReference>
<sequence>MHHSSPETPPAMIKLEDASPSPSEKVQIRLRMPSPISPISIEMSQSDTFSKLKDKIHDLEHIPPHRVSLYHSHKELHDQIPVRDFDGQEVGVSVKQSPTASFGSGASHGASSRNKLRLMVLPKNGTQRIPVEVNAGDCVGELRRELGRLQERMGFSLPAEGYFFIYKQNVMDDDQSFRWHDVGQGDTIEIFNGSVTGGS</sequence>
<feature type="region of interest" description="Disordered" evidence="1">
    <location>
        <begin position="1"/>
        <end position="24"/>
    </location>
</feature>
<dbReference type="Gene3D" id="3.10.20.90">
    <property type="entry name" value="Phosphatidylinositol 3-kinase Catalytic Subunit, Chain A, domain 1"/>
    <property type="match status" value="2"/>
</dbReference>
<feature type="domain" description="Ubiquitin-like" evidence="2">
    <location>
        <begin position="116"/>
        <end position="197"/>
    </location>
</feature>
<dbReference type="GO" id="GO:0043130">
    <property type="term" value="F:ubiquitin binding"/>
    <property type="evidence" value="ECO:0007669"/>
    <property type="project" value="TreeGrafter"/>
</dbReference>
<dbReference type="PANTHER" id="PTHR10621">
    <property type="entry name" value="UV EXCISION REPAIR PROTEIN RAD23"/>
    <property type="match status" value="1"/>
</dbReference>
<dbReference type="PANTHER" id="PTHR10621:SF38">
    <property type="entry name" value="UBIQUITIN DOMAIN-CONTAINING PROTEIN 7SL RNA1-RELATED"/>
    <property type="match status" value="1"/>
</dbReference>
<dbReference type="Proteomes" id="UP000594263">
    <property type="component" value="Unplaced"/>
</dbReference>
<dbReference type="AlphaFoldDB" id="A0A7N0UCG6"/>
<protein>
    <recommendedName>
        <fullName evidence="2">Ubiquitin-like domain-containing protein</fullName>
    </recommendedName>
</protein>
<evidence type="ECO:0000259" key="2">
    <source>
        <dbReference type="PROSITE" id="PS50053"/>
    </source>
</evidence>
<reference evidence="3" key="1">
    <citation type="submission" date="2021-01" db="UniProtKB">
        <authorList>
            <consortium name="EnsemblPlants"/>
        </authorList>
    </citation>
    <scope>IDENTIFICATION</scope>
</reference>
<dbReference type="SUPFAM" id="SSF54236">
    <property type="entry name" value="Ubiquitin-like"/>
    <property type="match status" value="2"/>
</dbReference>
<dbReference type="PROSITE" id="PS50053">
    <property type="entry name" value="UBIQUITIN_2"/>
    <property type="match status" value="2"/>
</dbReference>
<name>A0A7N0UCG6_KALFE</name>
<dbReference type="GO" id="GO:0070628">
    <property type="term" value="F:proteasome binding"/>
    <property type="evidence" value="ECO:0007669"/>
    <property type="project" value="TreeGrafter"/>
</dbReference>
<dbReference type="GO" id="GO:0031593">
    <property type="term" value="F:polyubiquitin modification-dependent protein binding"/>
    <property type="evidence" value="ECO:0007669"/>
    <property type="project" value="TreeGrafter"/>
</dbReference>
<evidence type="ECO:0000313" key="3">
    <source>
        <dbReference type="EnsemblPlants" id="Kaladp0060s0366.1.v1.1.CDS.1"/>
    </source>
</evidence>
<evidence type="ECO:0000256" key="1">
    <source>
        <dbReference type="SAM" id="MobiDB-lite"/>
    </source>
</evidence>
<feature type="domain" description="Ubiquitin-like" evidence="2">
    <location>
        <begin position="26"/>
        <end position="86"/>
    </location>
</feature>
<accession>A0A7N0UCG6</accession>
<dbReference type="GO" id="GO:0043161">
    <property type="term" value="P:proteasome-mediated ubiquitin-dependent protein catabolic process"/>
    <property type="evidence" value="ECO:0007669"/>
    <property type="project" value="TreeGrafter"/>
</dbReference>
<dbReference type="CDD" id="cd17039">
    <property type="entry name" value="Ubl_ubiquitin_like"/>
    <property type="match status" value="2"/>
</dbReference>
<dbReference type="InterPro" id="IPR029071">
    <property type="entry name" value="Ubiquitin-like_domsf"/>
</dbReference>
<dbReference type="GO" id="GO:0005829">
    <property type="term" value="C:cytosol"/>
    <property type="evidence" value="ECO:0007669"/>
    <property type="project" value="TreeGrafter"/>
</dbReference>
<evidence type="ECO:0000313" key="4">
    <source>
        <dbReference type="Proteomes" id="UP000594263"/>
    </source>
</evidence>
<dbReference type="OMA" id="ERMHEVP"/>
<dbReference type="Gramene" id="Kaladp0060s0366.1.v1.1">
    <property type="protein sequence ID" value="Kaladp0060s0366.1.v1.1.CDS.1"/>
    <property type="gene ID" value="Kaladp0060s0366.v1.1"/>
</dbReference>
<keyword evidence="4" id="KW-1185">Reference proteome</keyword>
<dbReference type="InterPro" id="IPR000626">
    <property type="entry name" value="Ubiquitin-like_dom"/>
</dbReference>
<proteinExistence type="predicted"/>
<organism evidence="3 4">
    <name type="scientific">Kalanchoe fedtschenkoi</name>
    <name type="common">Lavender scallops</name>
    <name type="synonym">South American air plant</name>
    <dbReference type="NCBI Taxonomy" id="63787"/>
    <lineage>
        <taxon>Eukaryota</taxon>
        <taxon>Viridiplantae</taxon>
        <taxon>Streptophyta</taxon>
        <taxon>Embryophyta</taxon>
        <taxon>Tracheophyta</taxon>
        <taxon>Spermatophyta</taxon>
        <taxon>Magnoliopsida</taxon>
        <taxon>eudicotyledons</taxon>
        <taxon>Gunneridae</taxon>
        <taxon>Pentapetalae</taxon>
        <taxon>Saxifragales</taxon>
        <taxon>Crassulaceae</taxon>
        <taxon>Kalanchoe</taxon>
    </lineage>
</organism>
<dbReference type="EnsemblPlants" id="Kaladp0060s0366.1.v1.1">
    <property type="protein sequence ID" value="Kaladp0060s0366.1.v1.1.CDS.1"/>
    <property type="gene ID" value="Kaladp0060s0366.v1.1"/>
</dbReference>
<dbReference type="GO" id="GO:0005654">
    <property type="term" value="C:nucleoplasm"/>
    <property type="evidence" value="ECO:0007669"/>
    <property type="project" value="TreeGrafter"/>
</dbReference>